<dbReference type="KEGG" id="clec:106670208"/>
<keyword evidence="2" id="KW-0547">Nucleotide-binding</keyword>
<keyword evidence="5" id="KW-1185">Reference proteome</keyword>
<protein>
    <recommendedName>
        <fullName evidence="6">Ras-related protein Rab</fullName>
    </recommendedName>
</protein>
<dbReference type="OrthoDB" id="245989at2759"/>
<evidence type="ECO:0008006" key="6">
    <source>
        <dbReference type="Google" id="ProtNLM"/>
    </source>
</evidence>
<dbReference type="OMA" id="SIIQRYC"/>
<reference evidence="4" key="1">
    <citation type="submission" date="2022-01" db="UniProtKB">
        <authorList>
            <consortium name="EnsemblMetazoa"/>
        </authorList>
    </citation>
    <scope>IDENTIFICATION</scope>
</reference>
<dbReference type="Proteomes" id="UP000494040">
    <property type="component" value="Unassembled WGS sequence"/>
</dbReference>
<dbReference type="GO" id="GO:0005764">
    <property type="term" value="C:lysosome"/>
    <property type="evidence" value="ECO:0007669"/>
    <property type="project" value="TreeGrafter"/>
</dbReference>
<dbReference type="SMART" id="SM00173">
    <property type="entry name" value="RAS"/>
    <property type="match status" value="1"/>
</dbReference>
<dbReference type="PANTHER" id="PTHR47981:SF39">
    <property type="entry name" value="RAS-RELATED PROTEIN RAB"/>
    <property type="match status" value="1"/>
</dbReference>
<dbReference type="GO" id="GO:0005770">
    <property type="term" value="C:late endosome"/>
    <property type="evidence" value="ECO:0007669"/>
    <property type="project" value="TreeGrafter"/>
</dbReference>
<evidence type="ECO:0000256" key="2">
    <source>
        <dbReference type="ARBA" id="ARBA00022741"/>
    </source>
</evidence>
<dbReference type="GO" id="GO:0045335">
    <property type="term" value="C:phagocytic vesicle"/>
    <property type="evidence" value="ECO:0007669"/>
    <property type="project" value="TreeGrafter"/>
</dbReference>
<proteinExistence type="inferred from homology"/>
<dbReference type="EnsemblMetazoa" id="XM_014400320.2">
    <property type="protein sequence ID" value="XP_014255806.1"/>
    <property type="gene ID" value="LOC106670208"/>
</dbReference>
<dbReference type="InterPro" id="IPR005225">
    <property type="entry name" value="Small_GTP-bd"/>
</dbReference>
<dbReference type="PROSITE" id="PS51421">
    <property type="entry name" value="RAS"/>
    <property type="match status" value="1"/>
</dbReference>
<dbReference type="InterPro" id="IPR027417">
    <property type="entry name" value="P-loop_NTPase"/>
</dbReference>
<evidence type="ECO:0000313" key="5">
    <source>
        <dbReference type="Proteomes" id="UP000494040"/>
    </source>
</evidence>
<keyword evidence="3" id="KW-0342">GTP-binding</keyword>
<dbReference type="GO" id="GO:0090385">
    <property type="term" value="P:phagosome-lysosome fusion"/>
    <property type="evidence" value="ECO:0007669"/>
    <property type="project" value="TreeGrafter"/>
</dbReference>
<evidence type="ECO:0000313" key="4">
    <source>
        <dbReference type="EnsemblMetazoa" id="XP_014255806.1"/>
    </source>
</evidence>
<comment type="similarity">
    <text evidence="1">Belongs to the small GTPase superfamily. Rab family.</text>
</comment>
<dbReference type="RefSeq" id="XP_014255806.1">
    <property type="nucleotide sequence ID" value="XM_014400320.2"/>
</dbReference>
<name>A0A8I6TJJ2_CIMLE</name>
<dbReference type="InterPro" id="IPR001806">
    <property type="entry name" value="Small_GTPase"/>
</dbReference>
<accession>A0A8I6TJJ2</accession>
<evidence type="ECO:0000256" key="3">
    <source>
        <dbReference type="ARBA" id="ARBA00023134"/>
    </source>
</evidence>
<dbReference type="SUPFAM" id="SSF52540">
    <property type="entry name" value="P-loop containing nucleoside triphosphate hydrolases"/>
    <property type="match status" value="1"/>
</dbReference>
<dbReference type="GO" id="GO:0005525">
    <property type="term" value="F:GTP binding"/>
    <property type="evidence" value="ECO:0007669"/>
    <property type="project" value="UniProtKB-KW"/>
</dbReference>
<dbReference type="PRINTS" id="PR00449">
    <property type="entry name" value="RASTRNSFRMNG"/>
</dbReference>
<dbReference type="Gene3D" id="3.40.50.300">
    <property type="entry name" value="P-loop containing nucleotide triphosphate hydrolases"/>
    <property type="match status" value="1"/>
</dbReference>
<sequence length="215" mass="24673">MESKRGNNLHRLEQKNLILKFLLIGDYGVGKTAIARRYTDGKFSSNYKLTVGAEFSMKVIRWDANTIVNIQLWDIAGQERFGYMTRVYYKNAVGCAIVFDISRLSSYNSVVKWLKDLRKKVVFDDGRDIPVILLANKWDIGECCACDEAINKLCREVGLSTWFKISAKENLNIDKAMNYLIEEVLNTWIEKSETSETNCIDLLQSDKPKENSCCK</sequence>
<dbReference type="GeneID" id="106670208"/>
<dbReference type="FunFam" id="3.40.50.300:FF:001447">
    <property type="entry name" value="Ras-related protein Rab-1B"/>
    <property type="match status" value="1"/>
</dbReference>
<dbReference type="GO" id="GO:0008333">
    <property type="term" value="P:endosome to lysosome transport"/>
    <property type="evidence" value="ECO:0007669"/>
    <property type="project" value="TreeGrafter"/>
</dbReference>
<dbReference type="GO" id="GO:0003924">
    <property type="term" value="F:GTPase activity"/>
    <property type="evidence" value="ECO:0007669"/>
    <property type="project" value="InterPro"/>
</dbReference>
<dbReference type="SMART" id="SM00174">
    <property type="entry name" value="RHO"/>
    <property type="match status" value="1"/>
</dbReference>
<dbReference type="PANTHER" id="PTHR47981">
    <property type="entry name" value="RAB FAMILY"/>
    <property type="match status" value="1"/>
</dbReference>
<dbReference type="NCBIfam" id="TIGR00231">
    <property type="entry name" value="small_GTP"/>
    <property type="match status" value="1"/>
</dbReference>
<dbReference type="PROSITE" id="PS51419">
    <property type="entry name" value="RAB"/>
    <property type="match status" value="1"/>
</dbReference>
<organism evidence="4 5">
    <name type="scientific">Cimex lectularius</name>
    <name type="common">Bed bug</name>
    <name type="synonym">Acanthia lectularia</name>
    <dbReference type="NCBI Taxonomy" id="79782"/>
    <lineage>
        <taxon>Eukaryota</taxon>
        <taxon>Metazoa</taxon>
        <taxon>Ecdysozoa</taxon>
        <taxon>Arthropoda</taxon>
        <taxon>Hexapoda</taxon>
        <taxon>Insecta</taxon>
        <taxon>Pterygota</taxon>
        <taxon>Neoptera</taxon>
        <taxon>Paraneoptera</taxon>
        <taxon>Hemiptera</taxon>
        <taxon>Heteroptera</taxon>
        <taxon>Panheteroptera</taxon>
        <taxon>Cimicomorpha</taxon>
        <taxon>Cimicidae</taxon>
        <taxon>Cimex</taxon>
    </lineage>
</organism>
<dbReference type="Pfam" id="PF00071">
    <property type="entry name" value="Ras"/>
    <property type="match status" value="1"/>
</dbReference>
<dbReference type="AlphaFoldDB" id="A0A8I6TJJ2"/>
<dbReference type="SMART" id="SM00176">
    <property type="entry name" value="RAN"/>
    <property type="match status" value="1"/>
</dbReference>
<evidence type="ECO:0000256" key="1">
    <source>
        <dbReference type="ARBA" id="ARBA00006270"/>
    </source>
</evidence>
<dbReference type="SMART" id="SM00175">
    <property type="entry name" value="RAB"/>
    <property type="match status" value="1"/>
</dbReference>